<keyword evidence="3" id="KW-0560">Oxidoreductase</keyword>
<evidence type="ECO:0000259" key="6">
    <source>
        <dbReference type="PROSITE" id="PS51296"/>
    </source>
</evidence>
<reference evidence="7 8" key="1">
    <citation type="submission" date="2018-08" db="EMBL/GenBank/DDBJ databases">
        <title>Erythrobacter zhengii sp.nov., a bacterium isolated from deep-sea sediment.</title>
        <authorList>
            <person name="Fang C."/>
            <person name="Wu Y.-H."/>
            <person name="Sun C."/>
            <person name="Wang H."/>
            <person name="Cheng H."/>
            <person name="Meng F.-X."/>
            <person name="Wang C.-S."/>
            <person name="Xu X.-W."/>
        </authorList>
    </citation>
    <scope>NUCLEOTIDE SEQUENCE [LARGE SCALE GENOMIC DNA]</scope>
    <source>
        <strain evidence="7 8">CCTCC AB 2015396</strain>
    </source>
</reference>
<dbReference type="PROSITE" id="PS51296">
    <property type="entry name" value="RIESKE"/>
    <property type="match status" value="1"/>
</dbReference>
<dbReference type="GO" id="GO:0051213">
    <property type="term" value="F:dioxygenase activity"/>
    <property type="evidence" value="ECO:0007669"/>
    <property type="project" value="UniProtKB-KW"/>
</dbReference>
<dbReference type="InterPro" id="IPR017941">
    <property type="entry name" value="Rieske_2Fe-2S"/>
</dbReference>
<evidence type="ECO:0000256" key="4">
    <source>
        <dbReference type="ARBA" id="ARBA00023004"/>
    </source>
</evidence>
<proteinExistence type="predicted"/>
<sequence length="360" mass="40417">MGYLRNCWYVVSWSQDLAIGQPFGTVVIDEPVVVYRKQDGELVAFEDRCLHRFAPLSAGRCEGDRLRCMYHGLLFEPDGSIAEIPGQEQVPDQARLRRYPVAEKHSWVWVWMGDPAQADEKLIPPAVGYDNPDFVLGHGQIDYAAEARLVCDNLLDLSHLSFVHIDSFGAGDEWAGRVPKYTRRERSIRVERWMQADINARTQASEPMDRYQVYDFYLPGIFLMTGGNFPLGTGEKLGFAEPDLDDAISGVTFTSQAVSPTGPRTARYFFNWGPHRRHGDEAFRDQLMVLAGKAFAEDKAMIESQQTIIDFDPGRNPVPIKADKGVILYNRMLNAMLAEEEGATAEVASHGWAGQPVEAE</sequence>
<keyword evidence="7" id="KW-0223">Dioxygenase</keyword>
<dbReference type="CDD" id="cd08878">
    <property type="entry name" value="RHO_alpha_C_DMO-like"/>
    <property type="match status" value="1"/>
</dbReference>
<dbReference type="EMBL" id="QXFM01000120">
    <property type="protein sequence ID" value="RIV82237.1"/>
    <property type="molecule type" value="Genomic_DNA"/>
</dbReference>
<evidence type="ECO:0000256" key="3">
    <source>
        <dbReference type="ARBA" id="ARBA00023002"/>
    </source>
</evidence>
<keyword evidence="2" id="KW-0479">Metal-binding</keyword>
<evidence type="ECO:0000313" key="7">
    <source>
        <dbReference type="EMBL" id="RIV82237.1"/>
    </source>
</evidence>
<dbReference type="InterPro" id="IPR036922">
    <property type="entry name" value="Rieske_2Fe-2S_sf"/>
</dbReference>
<dbReference type="PANTHER" id="PTHR21266">
    <property type="entry name" value="IRON-SULFUR DOMAIN CONTAINING PROTEIN"/>
    <property type="match status" value="1"/>
</dbReference>
<dbReference type="RefSeq" id="WP_119593808.1">
    <property type="nucleotide sequence ID" value="NZ_QXFM01000120.1"/>
</dbReference>
<comment type="caution">
    <text evidence="7">The sequence shown here is derived from an EMBL/GenBank/DDBJ whole genome shotgun (WGS) entry which is preliminary data.</text>
</comment>
<dbReference type="Gene3D" id="3.90.380.10">
    <property type="entry name" value="Naphthalene 1,2-dioxygenase Alpha Subunit, Chain A, domain 1"/>
    <property type="match status" value="1"/>
</dbReference>
<keyword evidence="1" id="KW-0001">2Fe-2S</keyword>
<dbReference type="InterPro" id="IPR044043">
    <property type="entry name" value="VanA_C_cat"/>
</dbReference>
<name>A0A3A1P306_9SPHN</name>
<accession>A0A3A1P306</accession>
<dbReference type="AlphaFoldDB" id="A0A3A1P306"/>
<dbReference type="OrthoDB" id="7388373at2"/>
<dbReference type="GO" id="GO:0046872">
    <property type="term" value="F:metal ion binding"/>
    <property type="evidence" value="ECO:0007669"/>
    <property type="project" value="UniProtKB-KW"/>
</dbReference>
<dbReference type="Gene3D" id="2.102.10.10">
    <property type="entry name" value="Rieske [2Fe-2S] iron-sulphur domain"/>
    <property type="match status" value="1"/>
</dbReference>
<keyword evidence="5" id="KW-0411">Iron-sulfur</keyword>
<dbReference type="PANTHER" id="PTHR21266:SF60">
    <property type="entry name" value="3-KETOSTEROID-9-ALPHA-MONOOXYGENASE, OXYGENASE COMPONENT"/>
    <property type="match status" value="1"/>
</dbReference>
<dbReference type="Pfam" id="PF19112">
    <property type="entry name" value="VanA_C"/>
    <property type="match status" value="1"/>
</dbReference>
<dbReference type="InterPro" id="IPR050584">
    <property type="entry name" value="Cholesterol_7-desaturase"/>
</dbReference>
<organism evidence="7 8">
    <name type="scientific">Aurantiacibacter xanthus</name>
    <dbReference type="NCBI Taxonomy" id="1784712"/>
    <lineage>
        <taxon>Bacteria</taxon>
        <taxon>Pseudomonadati</taxon>
        <taxon>Pseudomonadota</taxon>
        <taxon>Alphaproteobacteria</taxon>
        <taxon>Sphingomonadales</taxon>
        <taxon>Erythrobacteraceae</taxon>
        <taxon>Aurantiacibacter</taxon>
    </lineage>
</organism>
<dbReference type="SUPFAM" id="SSF55961">
    <property type="entry name" value="Bet v1-like"/>
    <property type="match status" value="1"/>
</dbReference>
<dbReference type="GO" id="GO:0051537">
    <property type="term" value="F:2 iron, 2 sulfur cluster binding"/>
    <property type="evidence" value="ECO:0007669"/>
    <property type="project" value="UniProtKB-KW"/>
</dbReference>
<dbReference type="Pfam" id="PF00355">
    <property type="entry name" value="Rieske"/>
    <property type="match status" value="1"/>
</dbReference>
<evidence type="ECO:0000256" key="1">
    <source>
        <dbReference type="ARBA" id="ARBA00022714"/>
    </source>
</evidence>
<keyword evidence="4" id="KW-0408">Iron</keyword>
<evidence type="ECO:0000256" key="2">
    <source>
        <dbReference type="ARBA" id="ARBA00022723"/>
    </source>
</evidence>
<dbReference type="Proteomes" id="UP000265366">
    <property type="component" value="Unassembled WGS sequence"/>
</dbReference>
<gene>
    <name evidence="7" type="ORF">D2V17_15755</name>
</gene>
<dbReference type="SUPFAM" id="SSF50022">
    <property type="entry name" value="ISP domain"/>
    <property type="match status" value="1"/>
</dbReference>
<evidence type="ECO:0000256" key="5">
    <source>
        <dbReference type="ARBA" id="ARBA00023014"/>
    </source>
</evidence>
<feature type="domain" description="Rieske" evidence="6">
    <location>
        <begin position="8"/>
        <end position="110"/>
    </location>
</feature>
<protein>
    <submittedName>
        <fullName evidence="7">Aromatic ring-hydroxylating dioxygenase subunit alpha</fullName>
    </submittedName>
</protein>
<keyword evidence="8" id="KW-1185">Reference proteome</keyword>
<evidence type="ECO:0000313" key="8">
    <source>
        <dbReference type="Proteomes" id="UP000265366"/>
    </source>
</evidence>